<evidence type="ECO:0000256" key="1">
    <source>
        <dbReference type="ARBA" id="ARBA00001946"/>
    </source>
</evidence>
<sequence>MTVYTPRRAARVLLVDAAGRVLLLAGHDPARPDHRYWLTPGGGLEPGESPAAAAARELAEETGLRLTPAELGEPVAQERIRFPFGAVHYEQEQQFFLVRVPGWEVDTAGFDAVERASITGHRWWPLDELAATTERYYPADLPALLRRALAARPEVSGPPAPADAPAGSAGVGSTTGGTPC</sequence>
<dbReference type="OrthoDB" id="9804442at2"/>
<comment type="caution">
    <text evidence="8">The sequence shown here is derived from an EMBL/GenBank/DDBJ whole genome shotgun (WGS) entry which is preliminary data.</text>
</comment>
<proteinExistence type="inferred from homology"/>
<keyword evidence="9" id="KW-1185">Reference proteome</keyword>
<gene>
    <name evidence="8" type="ORF">TK50_09160</name>
</gene>
<dbReference type="PANTHER" id="PTHR43046:SF12">
    <property type="entry name" value="GDP-MANNOSE MANNOSYL HYDROLASE"/>
    <property type="match status" value="1"/>
</dbReference>
<reference evidence="8 9" key="1">
    <citation type="submission" date="2015-01" db="EMBL/GenBank/DDBJ databases">
        <title>Sequencing and annotation of Micromonospora carbonacea strain JXNU-1 genome.</title>
        <authorList>
            <person name="Long Z."/>
            <person name="Huang Y."/>
            <person name="Jiang Y."/>
        </authorList>
    </citation>
    <scope>NUCLEOTIDE SEQUENCE [LARGE SCALE GENOMIC DNA]</scope>
    <source>
        <strain evidence="8 9">JXNU-1</strain>
    </source>
</reference>
<protein>
    <submittedName>
        <fullName evidence="8">NUDIX hydrolase</fullName>
    </submittedName>
</protein>
<dbReference type="PATRIC" id="fig|47853.6.peg.1948"/>
<dbReference type="InterPro" id="IPR000086">
    <property type="entry name" value="NUDIX_hydrolase_dom"/>
</dbReference>
<keyword evidence="4" id="KW-0460">Magnesium</keyword>
<name>A0A0D0W205_9ACTN</name>
<feature type="domain" description="Nudix hydrolase" evidence="7">
    <location>
        <begin position="5"/>
        <end position="146"/>
    </location>
</feature>
<comment type="similarity">
    <text evidence="2 5">Belongs to the Nudix hydrolase family.</text>
</comment>
<dbReference type="GeneID" id="301304305"/>
<evidence type="ECO:0000256" key="2">
    <source>
        <dbReference type="ARBA" id="ARBA00005582"/>
    </source>
</evidence>
<evidence type="ECO:0000256" key="4">
    <source>
        <dbReference type="ARBA" id="ARBA00022842"/>
    </source>
</evidence>
<dbReference type="Gene3D" id="3.90.79.10">
    <property type="entry name" value="Nucleoside Triphosphate Pyrophosphohydrolase"/>
    <property type="match status" value="1"/>
</dbReference>
<comment type="cofactor">
    <cofactor evidence="1">
        <name>Mg(2+)</name>
        <dbReference type="ChEBI" id="CHEBI:18420"/>
    </cofactor>
</comment>
<dbReference type="AlphaFoldDB" id="A0A0D0W205"/>
<evidence type="ECO:0000313" key="9">
    <source>
        <dbReference type="Proteomes" id="UP000032254"/>
    </source>
</evidence>
<dbReference type="CDD" id="cd04685">
    <property type="entry name" value="NUDIX_Hydrolase"/>
    <property type="match status" value="1"/>
</dbReference>
<dbReference type="PROSITE" id="PS51462">
    <property type="entry name" value="NUDIX"/>
    <property type="match status" value="1"/>
</dbReference>
<feature type="compositionally biased region" description="Gly residues" evidence="6">
    <location>
        <begin position="169"/>
        <end position="180"/>
    </location>
</feature>
<dbReference type="InterPro" id="IPR020476">
    <property type="entry name" value="Nudix_hydrolase"/>
</dbReference>
<dbReference type="InterPro" id="IPR020084">
    <property type="entry name" value="NUDIX_hydrolase_CS"/>
</dbReference>
<keyword evidence="3 5" id="KW-0378">Hydrolase</keyword>
<evidence type="ECO:0000259" key="7">
    <source>
        <dbReference type="PROSITE" id="PS51462"/>
    </source>
</evidence>
<dbReference type="InterPro" id="IPR015797">
    <property type="entry name" value="NUDIX_hydrolase-like_dom_sf"/>
</dbReference>
<evidence type="ECO:0000313" key="8">
    <source>
        <dbReference type="EMBL" id="KIR66828.1"/>
    </source>
</evidence>
<dbReference type="EMBL" id="JXSX01000001">
    <property type="protein sequence ID" value="KIR66828.1"/>
    <property type="molecule type" value="Genomic_DNA"/>
</dbReference>
<evidence type="ECO:0000256" key="3">
    <source>
        <dbReference type="ARBA" id="ARBA00022801"/>
    </source>
</evidence>
<dbReference type="PRINTS" id="PR00502">
    <property type="entry name" value="NUDIXFAMILY"/>
</dbReference>
<dbReference type="Pfam" id="PF00293">
    <property type="entry name" value="NUDIX"/>
    <property type="match status" value="1"/>
</dbReference>
<dbReference type="SUPFAM" id="SSF55811">
    <property type="entry name" value="Nudix"/>
    <property type="match status" value="1"/>
</dbReference>
<organism evidence="8 9">
    <name type="scientific">Micromonospora haikouensis</name>
    <dbReference type="NCBI Taxonomy" id="686309"/>
    <lineage>
        <taxon>Bacteria</taxon>
        <taxon>Bacillati</taxon>
        <taxon>Actinomycetota</taxon>
        <taxon>Actinomycetes</taxon>
        <taxon>Micromonosporales</taxon>
        <taxon>Micromonosporaceae</taxon>
        <taxon>Micromonospora</taxon>
    </lineage>
</organism>
<accession>A0A0D0W205</accession>
<dbReference type="RefSeq" id="WP_043964146.1">
    <property type="nucleotide sequence ID" value="NZ_JBEZEP010000076.1"/>
</dbReference>
<dbReference type="PROSITE" id="PS00893">
    <property type="entry name" value="NUDIX_BOX"/>
    <property type="match status" value="1"/>
</dbReference>
<feature type="region of interest" description="Disordered" evidence="6">
    <location>
        <begin position="154"/>
        <end position="180"/>
    </location>
</feature>
<dbReference type="GO" id="GO:0016787">
    <property type="term" value="F:hydrolase activity"/>
    <property type="evidence" value="ECO:0007669"/>
    <property type="project" value="UniProtKB-KW"/>
</dbReference>
<evidence type="ECO:0000256" key="6">
    <source>
        <dbReference type="SAM" id="MobiDB-lite"/>
    </source>
</evidence>
<evidence type="ECO:0000256" key="5">
    <source>
        <dbReference type="RuleBase" id="RU003476"/>
    </source>
</evidence>
<dbReference type="PANTHER" id="PTHR43046">
    <property type="entry name" value="GDP-MANNOSE MANNOSYL HYDROLASE"/>
    <property type="match status" value="1"/>
</dbReference>
<dbReference type="Proteomes" id="UP000032254">
    <property type="component" value="Unassembled WGS sequence"/>
</dbReference>